<organism evidence="2">
    <name type="scientific">Pandoravirus macleodensis</name>
    <dbReference type="NCBI Taxonomy" id="2107707"/>
    <lineage>
        <taxon>Viruses</taxon>
        <taxon>Pandoravirus</taxon>
    </lineage>
</organism>
<dbReference type="EMBL" id="MG011691">
    <property type="protein sequence ID" value="AVK77573.1"/>
    <property type="molecule type" value="Genomic_DNA"/>
</dbReference>
<gene>
    <name evidence="2" type="ORF">pmac_cds_885</name>
</gene>
<proteinExistence type="predicted"/>
<feature type="region of interest" description="Disordered" evidence="1">
    <location>
        <begin position="255"/>
        <end position="312"/>
    </location>
</feature>
<sequence length="729" mass="78294">MGQGSKTDLRRQQHQQQQPIQQQQTRPERQRRRGGCMQRILVGELRSYSTAFEGMAMLDTVATALIAGVINSGRAYPGAKVLSLTALDHDAYPPGSGLCTMVCVVRWCGPPGVAWVATDLDLAPSRFPESDVIAQGALPDGLVVEFHRAGLLHTPRMSSEASRPLPPPPRFVVAALRPHLCATVQVAPDGSVLRRCAQPSNACGKCDRIWRTSIRLIAPPTSTERCDLGTLTRDAVPAYVTRAIAKAIVSTLASTKSLSPAVAPADAPSARIHRSHQDAIGPQKHRPQQSRLQPPPQQQRHQQDAPPKETQPLCATRAPTRLASALLHDDDRSLKGPRVDPRDDDGGDSSSSSTNARTILPTAGLVIATRPAFATSPSIIVHARCAAAGCGAASRAGTGKIVRVECTAGCRVTFHRSCWRTMAIEPSDARPCMTPDCWGLWTRVTSTRRNADGSETPAYVEWARAPRRSPNPNRVQAHARKRHTLATIESATTAARRHESAASESQSNRNGTPTTTATESDDTYVGRIRRRRLRQNQSGPPHKRMESIKALGRPLVSEATEAGAATPVVVAGGARVKSALVEQEMTRAKRRLTTMPTMRGSAALGGATLLAKKARTPRSTKGPRADKNSDTACSGRALDSEDMAATPPPSTFDRVDKHEPAPVDLNGAWAAFFEWDHVPPSLVPEMPAARPSTDGLWTPPPLLVMTGGDTALCCPAAVWSCFCQRAMAA</sequence>
<feature type="compositionally biased region" description="Basic and acidic residues" evidence="1">
    <location>
        <begin position="327"/>
        <end position="341"/>
    </location>
</feature>
<reference evidence="2" key="1">
    <citation type="journal article" date="2018" name="Nat. Commun.">
        <title>Diversity and evolution of the emerging Pandoraviridae family.</title>
        <authorList>
            <person name="Legendre M."/>
            <person name="Fabre E."/>
            <person name="Poirot O."/>
            <person name="Jeudy S."/>
            <person name="Lartigue A."/>
            <person name="Alempic J.M."/>
            <person name="Beucher L."/>
            <person name="Philippe N."/>
            <person name="Bertaux L."/>
            <person name="Christo-Foroux E."/>
            <person name="Labadie K."/>
            <person name="Coute Y."/>
            <person name="Abergel C."/>
            <person name="Claverie J.M."/>
        </authorList>
    </citation>
    <scope>NUCLEOTIDE SEQUENCE [LARGE SCALE GENOMIC DNA]</scope>
    <source>
        <strain evidence="2">Macleodensis</strain>
    </source>
</reference>
<protein>
    <submittedName>
        <fullName evidence="2">Uncharacterized protein</fullName>
    </submittedName>
</protein>
<feature type="region of interest" description="Disordered" evidence="1">
    <location>
        <begin position="1"/>
        <end position="33"/>
    </location>
</feature>
<dbReference type="RefSeq" id="YP_009481569.1">
    <property type="nucleotide sequence ID" value="NC_037665.1"/>
</dbReference>
<feature type="region of interest" description="Disordered" evidence="1">
    <location>
        <begin position="325"/>
        <end position="356"/>
    </location>
</feature>
<accession>A0A2U7UGE2</accession>
<dbReference type="GeneID" id="36842028"/>
<name>A0A2U7UGE2_9VIRU</name>
<feature type="compositionally biased region" description="Low complexity" evidence="1">
    <location>
        <begin position="257"/>
        <end position="270"/>
    </location>
</feature>
<evidence type="ECO:0000256" key="1">
    <source>
        <dbReference type="SAM" id="MobiDB-lite"/>
    </source>
</evidence>
<feature type="region of interest" description="Disordered" evidence="1">
    <location>
        <begin position="462"/>
        <end position="546"/>
    </location>
</feature>
<dbReference type="KEGG" id="vg:36842028"/>
<feature type="region of interest" description="Disordered" evidence="1">
    <location>
        <begin position="611"/>
        <end position="656"/>
    </location>
</feature>
<feature type="compositionally biased region" description="Low complexity" evidence="1">
    <location>
        <begin position="502"/>
        <end position="518"/>
    </location>
</feature>
<dbReference type="Proteomes" id="UP000249758">
    <property type="component" value="Segment"/>
</dbReference>
<feature type="compositionally biased region" description="Low complexity" evidence="1">
    <location>
        <begin position="14"/>
        <end position="25"/>
    </location>
</feature>
<evidence type="ECO:0000313" key="2">
    <source>
        <dbReference type="EMBL" id="AVK77573.1"/>
    </source>
</evidence>